<gene>
    <name evidence="1" type="primary">gp_72804</name>
</gene>
<keyword evidence="1" id="KW-0808">Transferase</keyword>
<keyword evidence="1" id="KW-0418">Kinase</keyword>
<dbReference type="Proteomes" id="UP000827483">
    <property type="component" value="Segment"/>
</dbReference>
<name>A0AAE7V3E7_9CAUD</name>
<evidence type="ECO:0000313" key="2">
    <source>
        <dbReference type="Proteomes" id="UP000827483"/>
    </source>
</evidence>
<proteinExistence type="predicted"/>
<dbReference type="EMBL" id="MZ130493">
    <property type="protein sequence ID" value="QWM90774.2"/>
    <property type="molecule type" value="Genomic_DNA"/>
</dbReference>
<protein>
    <submittedName>
        <fullName evidence="1">Peptidoglycan-associated proteinhistidine kinase response regulator-like protein</fullName>
    </submittedName>
</protein>
<keyword evidence="2" id="KW-1185">Reference proteome</keyword>
<dbReference type="GO" id="GO:0016301">
    <property type="term" value="F:kinase activity"/>
    <property type="evidence" value="ECO:0007669"/>
    <property type="project" value="UniProtKB-KW"/>
</dbReference>
<sequence>MTHRKSYTISDFYQFYLSNIERDTVYDIDYKVYRQIIEDYFKFIADQVIEHSREFKLPCRLGNLSIVKRRPKNFDNKSLRIDYHESAIQGKAVYFINEHSNFFKFRFLWSKKDSLLKNKTRYQFVATRANKRRLAQIIKNREHDYVEIK</sequence>
<reference evidence="1 2" key="1">
    <citation type="submission" date="2021-04" db="EMBL/GenBank/DDBJ databases">
        <authorList>
            <person name="Shkoporov A.N."/>
            <person name="Stockdale S.R."/>
            <person name="Guerin E."/>
            <person name="Ross R.P."/>
            <person name="Hill C."/>
        </authorList>
    </citation>
    <scope>NUCLEOTIDE SEQUENCE [LARGE SCALE GENOMIC DNA]</scope>
    <source>
        <strain evidence="2">cr105_1</strain>
    </source>
</reference>
<evidence type="ECO:0000313" key="1">
    <source>
        <dbReference type="EMBL" id="QWM90774.2"/>
    </source>
</evidence>
<accession>A0AAE7V3E7</accession>
<organism evidence="1 2">
    <name type="scientific">uncultured phage cr105_1</name>
    <dbReference type="NCBI Taxonomy" id="2986415"/>
    <lineage>
        <taxon>Viruses</taxon>
        <taxon>Duplodnaviria</taxon>
        <taxon>Heunggongvirae</taxon>
        <taxon>Uroviricota</taxon>
        <taxon>Caudoviricetes</taxon>
        <taxon>Crassvirales</taxon>
        <taxon>Suoliviridae</taxon>
        <taxon>Loutivirinae</taxon>
        <taxon>Buchavirus</taxon>
        <taxon>Buchavirus intestinalis</taxon>
    </lineage>
</organism>